<name>A0A979GVM6_CHIPD</name>
<gene>
    <name evidence="2" type="ordered locus">Cpin_3729</name>
</gene>
<reference evidence="2 3" key="2">
    <citation type="journal article" date="2010" name="Stand. Genomic Sci.">
        <title>Complete genome sequence of Chitinophaga pinensis type strain (UQM 2034).</title>
        <authorList>
            <person name="Glavina Del Rio T."/>
            <person name="Abt B."/>
            <person name="Spring S."/>
            <person name="Lapidus A."/>
            <person name="Nolan M."/>
            <person name="Tice H."/>
            <person name="Copeland A."/>
            <person name="Cheng J.F."/>
            <person name="Chen F."/>
            <person name="Bruce D."/>
            <person name="Goodwin L."/>
            <person name="Pitluck S."/>
            <person name="Ivanova N."/>
            <person name="Mavromatis K."/>
            <person name="Mikhailova N."/>
            <person name="Pati A."/>
            <person name="Chen A."/>
            <person name="Palaniappan K."/>
            <person name="Land M."/>
            <person name="Hauser L."/>
            <person name="Chang Y.J."/>
            <person name="Jeffries C.D."/>
            <person name="Chain P."/>
            <person name="Saunders E."/>
            <person name="Detter J.C."/>
            <person name="Brettin T."/>
            <person name="Rohde M."/>
            <person name="Goker M."/>
            <person name="Bristow J."/>
            <person name="Eisen J.A."/>
            <person name="Markowitz V."/>
            <person name="Hugenholtz P."/>
            <person name="Kyrpides N.C."/>
            <person name="Klenk H.P."/>
            <person name="Lucas S."/>
        </authorList>
    </citation>
    <scope>NUCLEOTIDE SEQUENCE [LARGE SCALE GENOMIC DNA]</scope>
    <source>
        <strain evidence="3">ATCC 43595 / DSM 2588 / LMG 13176 / NBRC 15968 / NCIMB 11800 / UQM 2034</strain>
    </source>
</reference>
<evidence type="ECO:0000313" key="3">
    <source>
        <dbReference type="Proteomes" id="UP000002215"/>
    </source>
</evidence>
<organism evidence="2 3">
    <name type="scientific">Chitinophaga pinensis (strain ATCC 43595 / DSM 2588 / LMG 13176 / NBRC 15968 / NCIMB 11800 / UQM 2034)</name>
    <dbReference type="NCBI Taxonomy" id="485918"/>
    <lineage>
        <taxon>Bacteria</taxon>
        <taxon>Pseudomonadati</taxon>
        <taxon>Bacteroidota</taxon>
        <taxon>Chitinophagia</taxon>
        <taxon>Chitinophagales</taxon>
        <taxon>Chitinophagaceae</taxon>
        <taxon>Chitinophaga</taxon>
    </lineage>
</organism>
<dbReference type="KEGG" id="cpi:Cpin_3729"/>
<keyword evidence="1" id="KW-0472">Membrane</keyword>
<dbReference type="Proteomes" id="UP000002215">
    <property type="component" value="Chromosome"/>
</dbReference>
<reference evidence="3" key="1">
    <citation type="submission" date="2009-08" db="EMBL/GenBank/DDBJ databases">
        <title>The complete genome of Chitinophaga pinensis DSM 2588.</title>
        <authorList>
            <consortium name="US DOE Joint Genome Institute (JGI-PGF)"/>
            <person name="Lucas S."/>
            <person name="Copeland A."/>
            <person name="Lapidus A."/>
            <person name="Glavina del Rio T."/>
            <person name="Dalin E."/>
            <person name="Tice H."/>
            <person name="Bruce D."/>
            <person name="Goodwin L."/>
            <person name="Pitluck S."/>
            <person name="Kyrpides N."/>
            <person name="Mavromatis K."/>
            <person name="Ivanova N."/>
            <person name="Mikhailova N."/>
            <person name="Sims D."/>
            <person name="Meinche L."/>
            <person name="Brettin T."/>
            <person name="Detter J.C."/>
            <person name="Han C."/>
            <person name="Larimer F."/>
            <person name="Land M."/>
            <person name="Hauser L."/>
            <person name="Markowitz V."/>
            <person name="Cheng J.-F."/>
            <person name="Hugenholtz P."/>
            <person name="Woyke T."/>
            <person name="Wu D."/>
            <person name="Spring S."/>
            <person name="Klenk H.-P."/>
            <person name="Eisen J.A."/>
        </authorList>
    </citation>
    <scope>NUCLEOTIDE SEQUENCE [LARGE SCALE GENOMIC DNA]</scope>
    <source>
        <strain evidence="3">ATCC 43595 / DSM 2588 / LMG 13176 / NBRC 15968 / NCIMB 11800 / UQM 2034</strain>
    </source>
</reference>
<dbReference type="AlphaFoldDB" id="A0A979GVM6"/>
<sequence length="146" mass="16354">MGLKFLKTITIIHRPIYICIVNTMTRFFAYILLFIHVNTTMFVPVTDEKDVYDACGRQINDINTFLGLIDQIILGNTEITTQDEDDDLAHYFTGSSGVTCYVSNIQEIVLTRDEPTTADLAVAYPPSEVQKVSSIAYDILTPPPEA</sequence>
<feature type="transmembrane region" description="Helical" evidence="1">
    <location>
        <begin position="16"/>
        <end position="37"/>
    </location>
</feature>
<accession>A0A979GVM6</accession>
<evidence type="ECO:0000256" key="1">
    <source>
        <dbReference type="SAM" id="Phobius"/>
    </source>
</evidence>
<evidence type="ECO:0000313" key="2">
    <source>
        <dbReference type="EMBL" id="ACU61191.1"/>
    </source>
</evidence>
<keyword evidence="1" id="KW-0812">Transmembrane</keyword>
<dbReference type="EMBL" id="CP001699">
    <property type="protein sequence ID" value="ACU61191.1"/>
    <property type="molecule type" value="Genomic_DNA"/>
</dbReference>
<protein>
    <submittedName>
        <fullName evidence="2">Uncharacterized protein</fullName>
    </submittedName>
</protein>
<proteinExistence type="predicted"/>
<keyword evidence="1" id="KW-1133">Transmembrane helix</keyword>